<keyword evidence="7" id="KW-1185">Reference proteome</keyword>
<dbReference type="InterPro" id="IPR050109">
    <property type="entry name" value="HTH-type_TetR-like_transc_reg"/>
</dbReference>
<evidence type="ECO:0000313" key="6">
    <source>
        <dbReference type="EMBL" id="OSQ38774.1"/>
    </source>
</evidence>
<organism evidence="6 7">
    <name type="scientific">Thalassospira mesophila</name>
    <dbReference type="NCBI Taxonomy" id="1293891"/>
    <lineage>
        <taxon>Bacteria</taxon>
        <taxon>Pseudomonadati</taxon>
        <taxon>Pseudomonadota</taxon>
        <taxon>Alphaproteobacteria</taxon>
        <taxon>Rhodospirillales</taxon>
        <taxon>Thalassospiraceae</taxon>
        <taxon>Thalassospira</taxon>
    </lineage>
</organism>
<sequence>MENECLVRARSHEQKLRRRNDIIDAAEALFLEGEGQLPSAAEVAKKANLAKGTLYLYFSSKEALFLEVLRRFFKGWSENNLEAIEQEALLVPADRDALRVARQFVDYLVQRSRFLYLASLSHGVLEQGADDESVLIHKRYVAAMVKRTADALSEIYAITQQQARNLMANSFALILGLWQMSQVPERVVVLMRQNALEDMIINFSDAAENAVVEFWRAEIPVMKNTRVELQDAPAVL</sequence>
<dbReference type="OrthoDB" id="9803547at2"/>
<keyword evidence="2 4" id="KW-0238">DNA-binding</keyword>
<feature type="domain" description="HTH tetR-type" evidence="5">
    <location>
        <begin position="16"/>
        <end position="76"/>
    </location>
</feature>
<feature type="DNA-binding region" description="H-T-H motif" evidence="4">
    <location>
        <begin position="39"/>
        <end position="58"/>
    </location>
</feature>
<protein>
    <submittedName>
        <fullName evidence="6">Transcriptional regulator</fullName>
    </submittedName>
</protein>
<evidence type="ECO:0000313" key="7">
    <source>
        <dbReference type="Proteomes" id="UP000193391"/>
    </source>
</evidence>
<gene>
    <name evidence="6" type="ORF">TMES_08245</name>
</gene>
<evidence type="ECO:0000256" key="4">
    <source>
        <dbReference type="PROSITE-ProRule" id="PRU00335"/>
    </source>
</evidence>
<dbReference type="Gene3D" id="1.10.357.10">
    <property type="entry name" value="Tetracycline Repressor, domain 2"/>
    <property type="match status" value="1"/>
</dbReference>
<dbReference type="PANTHER" id="PTHR30055">
    <property type="entry name" value="HTH-TYPE TRANSCRIPTIONAL REGULATOR RUTR"/>
    <property type="match status" value="1"/>
</dbReference>
<dbReference type="GO" id="GO:0000976">
    <property type="term" value="F:transcription cis-regulatory region binding"/>
    <property type="evidence" value="ECO:0007669"/>
    <property type="project" value="TreeGrafter"/>
</dbReference>
<keyword evidence="3" id="KW-0804">Transcription</keyword>
<keyword evidence="1" id="KW-0805">Transcription regulation</keyword>
<dbReference type="InterPro" id="IPR001647">
    <property type="entry name" value="HTH_TetR"/>
</dbReference>
<dbReference type="Pfam" id="PF17929">
    <property type="entry name" value="TetR_C_34"/>
    <property type="match status" value="1"/>
</dbReference>
<dbReference type="Proteomes" id="UP000193391">
    <property type="component" value="Unassembled WGS sequence"/>
</dbReference>
<dbReference type="InterPro" id="IPR009057">
    <property type="entry name" value="Homeodomain-like_sf"/>
</dbReference>
<reference evidence="6 7" key="1">
    <citation type="submission" date="2014-03" db="EMBL/GenBank/DDBJ databases">
        <title>The draft genome sequence of Thalassospira mesophila JCM 18969.</title>
        <authorList>
            <person name="Lai Q."/>
            <person name="Shao Z."/>
        </authorList>
    </citation>
    <scope>NUCLEOTIDE SEQUENCE [LARGE SCALE GENOMIC DNA]</scope>
    <source>
        <strain evidence="6 7">JCM 18969</strain>
    </source>
</reference>
<dbReference type="InterPro" id="IPR041483">
    <property type="entry name" value="TetR_C_34"/>
</dbReference>
<dbReference type="STRING" id="1293891.TMES_08245"/>
<evidence type="ECO:0000259" key="5">
    <source>
        <dbReference type="PROSITE" id="PS50977"/>
    </source>
</evidence>
<evidence type="ECO:0000256" key="1">
    <source>
        <dbReference type="ARBA" id="ARBA00023015"/>
    </source>
</evidence>
<comment type="caution">
    <text evidence="6">The sequence shown here is derived from an EMBL/GenBank/DDBJ whole genome shotgun (WGS) entry which is preliminary data.</text>
</comment>
<dbReference type="GO" id="GO:0003700">
    <property type="term" value="F:DNA-binding transcription factor activity"/>
    <property type="evidence" value="ECO:0007669"/>
    <property type="project" value="TreeGrafter"/>
</dbReference>
<dbReference type="PANTHER" id="PTHR30055:SF234">
    <property type="entry name" value="HTH-TYPE TRANSCRIPTIONAL REGULATOR BETI"/>
    <property type="match status" value="1"/>
</dbReference>
<proteinExistence type="predicted"/>
<accession>A0A1Y2L1D0</accession>
<dbReference type="PROSITE" id="PS50977">
    <property type="entry name" value="HTH_TETR_2"/>
    <property type="match status" value="1"/>
</dbReference>
<dbReference type="EMBL" id="JFKA01000003">
    <property type="protein sequence ID" value="OSQ38774.1"/>
    <property type="molecule type" value="Genomic_DNA"/>
</dbReference>
<dbReference type="RefSeq" id="WP_085581400.1">
    <property type="nucleotide sequence ID" value="NZ_JFKA01000003.1"/>
</dbReference>
<dbReference type="SUPFAM" id="SSF46689">
    <property type="entry name" value="Homeodomain-like"/>
    <property type="match status" value="1"/>
</dbReference>
<evidence type="ECO:0000256" key="3">
    <source>
        <dbReference type="ARBA" id="ARBA00023163"/>
    </source>
</evidence>
<dbReference type="AlphaFoldDB" id="A0A1Y2L1D0"/>
<evidence type="ECO:0000256" key="2">
    <source>
        <dbReference type="ARBA" id="ARBA00023125"/>
    </source>
</evidence>
<name>A0A1Y2L1D0_9PROT</name>
<dbReference type="Pfam" id="PF00440">
    <property type="entry name" value="TetR_N"/>
    <property type="match status" value="1"/>
</dbReference>
<dbReference type="PRINTS" id="PR00455">
    <property type="entry name" value="HTHTETR"/>
</dbReference>